<dbReference type="FunFam" id="3.40.50.300:FF:000365">
    <property type="entry name" value="Ribosome biogenesis ATPase RIX7"/>
    <property type="match status" value="1"/>
</dbReference>
<dbReference type="FunFam" id="3.40.50.300:FF:000018">
    <property type="entry name" value="Cell division control 48"/>
    <property type="match status" value="1"/>
</dbReference>
<name>A0A9W7ZWY0_9FUNG</name>
<reference evidence="7" key="1">
    <citation type="submission" date="2022-07" db="EMBL/GenBank/DDBJ databases">
        <title>Phylogenomic reconstructions and comparative analyses of Kickxellomycotina fungi.</title>
        <authorList>
            <person name="Reynolds N.K."/>
            <person name="Stajich J.E."/>
            <person name="Barry K."/>
            <person name="Grigoriev I.V."/>
            <person name="Crous P."/>
            <person name="Smith M.E."/>
        </authorList>
    </citation>
    <scope>NUCLEOTIDE SEQUENCE</scope>
    <source>
        <strain evidence="7">RSA 861</strain>
    </source>
</reference>
<evidence type="ECO:0000313" key="7">
    <source>
        <dbReference type="EMBL" id="KAJ1915691.1"/>
    </source>
</evidence>
<dbReference type="Gene3D" id="1.10.8.60">
    <property type="match status" value="2"/>
</dbReference>
<proteinExistence type="inferred from homology"/>
<dbReference type="Proteomes" id="UP001150569">
    <property type="component" value="Unassembled WGS sequence"/>
</dbReference>
<gene>
    <name evidence="7" type="primary">RIX7_1</name>
    <name evidence="7" type="ORF">IWQ60_008358</name>
</gene>
<dbReference type="InterPro" id="IPR003593">
    <property type="entry name" value="AAA+_ATPase"/>
</dbReference>
<evidence type="ECO:0000256" key="2">
    <source>
        <dbReference type="ARBA" id="ARBA00022737"/>
    </source>
</evidence>
<dbReference type="SUPFAM" id="SSF52540">
    <property type="entry name" value="P-loop containing nucleoside triphosphate hydrolases"/>
    <property type="match status" value="2"/>
</dbReference>
<feature type="compositionally biased region" description="Basic and acidic residues" evidence="5">
    <location>
        <begin position="119"/>
        <end position="138"/>
    </location>
</feature>
<dbReference type="InterPro" id="IPR003959">
    <property type="entry name" value="ATPase_AAA_core"/>
</dbReference>
<evidence type="ECO:0000256" key="1">
    <source>
        <dbReference type="ARBA" id="ARBA00006914"/>
    </source>
</evidence>
<dbReference type="InterPro" id="IPR050168">
    <property type="entry name" value="AAA_ATPase_domain"/>
</dbReference>
<dbReference type="EMBL" id="JANBPT010000618">
    <property type="protein sequence ID" value="KAJ1915691.1"/>
    <property type="molecule type" value="Genomic_DNA"/>
</dbReference>
<dbReference type="CDD" id="cd19518">
    <property type="entry name" value="RecA-like_NVL_r1-like"/>
    <property type="match status" value="1"/>
</dbReference>
<evidence type="ECO:0000256" key="3">
    <source>
        <dbReference type="ARBA" id="ARBA00022741"/>
    </source>
</evidence>
<dbReference type="GO" id="GO:1990275">
    <property type="term" value="F:preribosome binding"/>
    <property type="evidence" value="ECO:0007669"/>
    <property type="project" value="TreeGrafter"/>
</dbReference>
<evidence type="ECO:0000256" key="5">
    <source>
        <dbReference type="SAM" id="MobiDB-lite"/>
    </source>
</evidence>
<dbReference type="FunFam" id="1.10.8.60:FF:000081">
    <property type="entry name" value="AAA family ATPase/60S ribosome export protein"/>
    <property type="match status" value="1"/>
</dbReference>
<sequence>MATNGGPRKAKSLNKALMKGWPTKPVEPSTVAENLTPSPAVIAGAEPSAPVAAVTGPQFGVSGQNDAYLSPGTSRAGIRFFQVPPPDPAPAPVTAKNKAAAEKPDTKSVEAGSATRGKRTNDAEDPERRKKTAKEGTRKNTALTETTVRLADVGGVDACIEEVLEYIAMPLLHPEVYLFTGVPPPRGILLHGPPGCGKTLLANAIAGELGVPFLQISAPSVVSGMSGESEKKIRDVFSEARVLAPCLLFIDEIDAITPKRETAQREMERRIVAQLLTCLDDLAWEKTGNRPVLIIGATNRADALDPALRRAGRFDREISMTVPDERARESILRVQCGKLRLAGDFDFKDLAKKTPGYVGADLNALTSAAGMIAVKRIFQMLKEQPAVEDVAEAAMDEDSCELVPAPAEEAKKPVAVEGALALARLASSASQSETDQLSSIAHFLRTHPEPLTEEELAPLAISAADFDEALGKVQPSSKREGFATVPDVTWEDIGALMRVRDELRMAVVEPIRHPDYFARVGITAPAGVLLWGPPGCGKTLLAKAVANESHTNFISVKGPELLNKYVGESERAVRQVFARARASSPCVVFFDELDALCGRRDENQSEASARVVNTLLTELDGMEARKQVFIIAATNRPDMIDPAMLRPGRLDKLLYVELPTAGERLEILRTLTRKTPLHPTEVSLEVVANHSACDGLSGADLASLVREAAVAALREAILVPTVVAGKASSAGASSAVLDFKRSDPANILITQAHFETAFGKIAPSVSKVDRANYQRLRTKFGLAN</sequence>
<dbReference type="SMART" id="SM00382">
    <property type="entry name" value="AAA"/>
    <property type="match status" value="2"/>
</dbReference>
<keyword evidence="2" id="KW-0677">Repeat</keyword>
<evidence type="ECO:0000259" key="6">
    <source>
        <dbReference type="SMART" id="SM00382"/>
    </source>
</evidence>
<keyword evidence="3" id="KW-0547">Nucleotide-binding</keyword>
<feature type="region of interest" description="Disordered" evidence="5">
    <location>
        <begin position="1"/>
        <end position="32"/>
    </location>
</feature>
<dbReference type="GO" id="GO:0003723">
    <property type="term" value="F:RNA binding"/>
    <property type="evidence" value="ECO:0007669"/>
    <property type="project" value="TreeGrafter"/>
</dbReference>
<dbReference type="GO" id="GO:0005634">
    <property type="term" value="C:nucleus"/>
    <property type="evidence" value="ECO:0007669"/>
    <property type="project" value="TreeGrafter"/>
</dbReference>
<feature type="domain" description="AAA+ ATPase" evidence="6">
    <location>
        <begin position="184"/>
        <end position="324"/>
    </location>
</feature>
<dbReference type="AlphaFoldDB" id="A0A9W7ZWY0"/>
<dbReference type="OrthoDB" id="27435at2759"/>
<dbReference type="GO" id="GO:0016887">
    <property type="term" value="F:ATP hydrolysis activity"/>
    <property type="evidence" value="ECO:0007669"/>
    <property type="project" value="InterPro"/>
</dbReference>
<keyword evidence="4" id="KW-0067">ATP-binding</keyword>
<dbReference type="PANTHER" id="PTHR23077">
    <property type="entry name" value="AAA-FAMILY ATPASE"/>
    <property type="match status" value="1"/>
</dbReference>
<dbReference type="PROSITE" id="PS00674">
    <property type="entry name" value="AAA"/>
    <property type="match status" value="1"/>
</dbReference>
<dbReference type="InterPro" id="IPR003960">
    <property type="entry name" value="ATPase_AAA_CS"/>
</dbReference>
<feature type="region of interest" description="Disordered" evidence="5">
    <location>
        <begin position="80"/>
        <end position="140"/>
    </location>
</feature>
<comment type="caution">
    <text evidence="7">The sequence shown here is derived from an EMBL/GenBank/DDBJ whole genome shotgun (WGS) entry which is preliminary data.</text>
</comment>
<dbReference type="Pfam" id="PF00004">
    <property type="entry name" value="AAA"/>
    <property type="match status" value="2"/>
</dbReference>
<dbReference type="PANTHER" id="PTHR23077:SF171">
    <property type="entry name" value="NUCLEAR VALOSIN-CONTAINING PROTEIN-LIKE"/>
    <property type="match status" value="1"/>
</dbReference>
<feature type="compositionally biased region" description="Basic and acidic residues" evidence="5">
    <location>
        <begin position="99"/>
        <end position="108"/>
    </location>
</feature>
<evidence type="ECO:0000313" key="8">
    <source>
        <dbReference type="Proteomes" id="UP001150569"/>
    </source>
</evidence>
<dbReference type="GO" id="GO:0005524">
    <property type="term" value="F:ATP binding"/>
    <property type="evidence" value="ECO:0007669"/>
    <property type="project" value="UniProtKB-KW"/>
</dbReference>
<dbReference type="InterPro" id="IPR041569">
    <property type="entry name" value="AAA_lid_3"/>
</dbReference>
<comment type="similarity">
    <text evidence="1">Belongs to the AAA ATPase family.</text>
</comment>
<dbReference type="Pfam" id="PF17862">
    <property type="entry name" value="AAA_lid_3"/>
    <property type="match status" value="2"/>
</dbReference>
<feature type="domain" description="AAA+ ATPase" evidence="6">
    <location>
        <begin position="524"/>
        <end position="660"/>
    </location>
</feature>
<evidence type="ECO:0000256" key="4">
    <source>
        <dbReference type="ARBA" id="ARBA00022840"/>
    </source>
</evidence>
<organism evidence="7 8">
    <name type="scientific">Tieghemiomyces parasiticus</name>
    <dbReference type="NCBI Taxonomy" id="78921"/>
    <lineage>
        <taxon>Eukaryota</taxon>
        <taxon>Fungi</taxon>
        <taxon>Fungi incertae sedis</taxon>
        <taxon>Zoopagomycota</taxon>
        <taxon>Kickxellomycotina</taxon>
        <taxon>Dimargaritomycetes</taxon>
        <taxon>Dimargaritales</taxon>
        <taxon>Dimargaritaceae</taxon>
        <taxon>Tieghemiomyces</taxon>
    </lineage>
</organism>
<dbReference type="GO" id="GO:0042254">
    <property type="term" value="P:ribosome biogenesis"/>
    <property type="evidence" value="ECO:0007669"/>
    <property type="project" value="TreeGrafter"/>
</dbReference>
<dbReference type="Gene3D" id="3.40.50.300">
    <property type="entry name" value="P-loop containing nucleotide triphosphate hydrolases"/>
    <property type="match status" value="2"/>
</dbReference>
<keyword evidence="8" id="KW-1185">Reference proteome</keyword>
<protein>
    <submittedName>
        <fullName evidence="7">Ribosome biogenesis ATPase rix7</fullName>
    </submittedName>
</protein>
<dbReference type="InterPro" id="IPR027417">
    <property type="entry name" value="P-loop_NTPase"/>
</dbReference>
<accession>A0A9W7ZWY0</accession>